<comment type="caution">
    <text evidence="2">The sequence shown here is derived from an EMBL/GenBank/DDBJ whole genome shotgun (WGS) entry which is preliminary data.</text>
</comment>
<sequence length="72" mass="8114">MRKIIGKPVWIVGILLLVSSLFFLIGYAVGISYFRNSELGWIITTLVAGIITLIAAFINDYLEKKKARSKIR</sequence>
<dbReference type="EMBL" id="JAAROP010000025">
    <property type="protein sequence ID" value="MBC1324112.1"/>
    <property type="molecule type" value="Genomic_DNA"/>
</dbReference>
<evidence type="ECO:0000313" key="3">
    <source>
        <dbReference type="Proteomes" id="UP000522007"/>
    </source>
</evidence>
<feature type="transmembrane region" description="Helical" evidence="1">
    <location>
        <begin position="39"/>
        <end position="62"/>
    </location>
</feature>
<evidence type="ECO:0000256" key="1">
    <source>
        <dbReference type="SAM" id="Phobius"/>
    </source>
</evidence>
<name>A0A7X0T8F0_LISWE</name>
<keyword evidence="1" id="KW-0812">Transmembrane</keyword>
<protein>
    <submittedName>
        <fullName evidence="2">Uncharacterized protein</fullName>
    </submittedName>
</protein>
<accession>A0A7X0T8F0</accession>
<reference evidence="2 3" key="1">
    <citation type="submission" date="2020-03" db="EMBL/GenBank/DDBJ databases">
        <title>Soil Listeria distribution.</title>
        <authorList>
            <person name="Liao J."/>
            <person name="Wiedmann M."/>
        </authorList>
    </citation>
    <scope>NUCLEOTIDE SEQUENCE [LARGE SCALE GENOMIC DNA]</scope>
    <source>
        <strain evidence="2 3">FSL L7-1829</strain>
    </source>
</reference>
<gene>
    <name evidence="2" type="ORF">HB853_14395</name>
</gene>
<dbReference type="Proteomes" id="UP000522007">
    <property type="component" value="Unassembled WGS sequence"/>
</dbReference>
<keyword evidence="1" id="KW-0472">Membrane</keyword>
<keyword evidence="1" id="KW-1133">Transmembrane helix</keyword>
<organism evidence="2 3">
    <name type="scientific">Listeria welshimeri</name>
    <dbReference type="NCBI Taxonomy" id="1643"/>
    <lineage>
        <taxon>Bacteria</taxon>
        <taxon>Bacillati</taxon>
        <taxon>Bacillota</taxon>
        <taxon>Bacilli</taxon>
        <taxon>Bacillales</taxon>
        <taxon>Listeriaceae</taxon>
        <taxon>Listeria</taxon>
    </lineage>
</organism>
<evidence type="ECO:0000313" key="2">
    <source>
        <dbReference type="EMBL" id="MBC1324112.1"/>
    </source>
</evidence>
<dbReference type="AlphaFoldDB" id="A0A7X0T8F0"/>
<feature type="transmembrane region" description="Helical" evidence="1">
    <location>
        <begin position="9"/>
        <end position="33"/>
    </location>
</feature>
<proteinExistence type="predicted"/>